<dbReference type="EMBL" id="CADDTS010000025">
    <property type="protein sequence ID" value="CAB1214124.1"/>
    <property type="molecule type" value="Genomic_DNA"/>
</dbReference>
<sequence length="276" mass="32898">MIEFKLVRLLKNEPYSAYKKCSQVTVQELKCMYGIYQKYYANTRYEIFERDFLEKTGVFLILEPKNKQIVGFSTVMERDFVVNGKAHHAFFSGDTIIEKEYWGNRALTRAMFRYIVSFKIRYPLKPIYWILISKGFKTYLLLANNFYSYYPHYNEKHPHLKDFVESYCHQYFSEYYEKSTGLLNFGDDYQPLKADVAPITDDVREKNFKIAFFEDKNPTWVDGTELACIGELRWSDLYRYVNRFLSKNTSESKYDSKNRYKNRALQIASDSNSKVA</sequence>
<gene>
    <name evidence="1" type="ORF">SFB21_1445</name>
</gene>
<protein>
    <submittedName>
        <fullName evidence="1">Uncharacterized protein</fullName>
    </submittedName>
</protein>
<evidence type="ECO:0000313" key="2">
    <source>
        <dbReference type="Proteomes" id="UP000489961"/>
    </source>
</evidence>
<reference evidence="1 2" key="1">
    <citation type="submission" date="2020-02" db="EMBL/GenBank/DDBJ databases">
        <authorList>
            <person name="Chaudhuri R."/>
        </authorList>
    </citation>
    <scope>NUCLEOTIDE SEQUENCE [LARGE SCALE GENOMIC DNA]</scope>
    <source>
        <strain evidence="1">SFB21</strain>
    </source>
</reference>
<proteinExistence type="predicted"/>
<evidence type="ECO:0000313" key="1">
    <source>
        <dbReference type="EMBL" id="CAB1214124.1"/>
    </source>
</evidence>
<dbReference type="Proteomes" id="UP000489961">
    <property type="component" value="Unassembled WGS sequence"/>
</dbReference>
<dbReference type="RefSeq" id="WP_174559365.1">
    <property type="nucleotide sequence ID" value="NZ_CADDTS010000025.1"/>
</dbReference>
<dbReference type="AlphaFoldDB" id="A0A811GE92"/>
<name>A0A811GE92_9GAMM</name>
<organism evidence="1 2">
    <name type="scientific">Acinetobacter bouvetii</name>
    <dbReference type="NCBI Taxonomy" id="202951"/>
    <lineage>
        <taxon>Bacteria</taxon>
        <taxon>Pseudomonadati</taxon>
        <taxon>Pseudomonadota</taxon>
        <taxon>Gammaproteobacteria</taxon>
        <taxon>Moraxellales</taxon>
        <taxon>Moraxellaceae</taxon>
        <taxon>Acinetobacter</taxon>
    </lineage>
</organism>
<comment type="caution">
    <text evidence="1">The sequence shown here is derived from an EMBL/GenBank/DDBJ whole genome shotgun (WGS) entry which is preliminary data.</text>
</comment>
<accession>A0A811GE92</accession>